<gene>
    <name evidence="1" type="ORF">Q604_UNBC14993G0001</name>
</gene>
<accession>W1XK23</accession>
<comment type="caution">
    <text evidence="1">The sequence shown here is derived from an EMBL/GenBank/DDBJ whole genome shotgun (WGS) entry which is preliminary data.</text>
</comment>
<protein>
    <submittedName>
        <fullName evidence="1">Uncharacterized protein</fullName>
    </submittedName>
</protein>
<name>W1XK23_9ZZZZ</name>
<reference evidence="1" key="1">
    <citation type="submission" date="2013-12" db="EMBL/GenBank/DDBJ databases">
        <title>A Varibaculum cambriense genome reconstructed from a premature infant gut community with otherwise low bacterial novelty that shifts toward anaerobic metabolism during the third week of life.</title>
        <authorList>
            <person name="Brown C.T."/>
            <person name="Sharon I."/>
            <person name="Thomas B.C."/>
            <person name="Castelle C.J."/>
            <person name="Morowitz M.J."/>
            <person name="Banfield J.F."/>
        </authorList>
    </citation>
    <scope>NUCLEOTIDE SEQUENCE</scope>
</reference>
<sequence length="32" mass="3680">RGLNFIFQLQLIKETGSLFVNKDIVLLVCIML</sequence>
<feature type="non-terminal residue" evidence="1">
    <location>
        <position position="1"/>
    </location>
</feature>
<dbReference type="EMBL" id="AZMM01014993">
    <property type="protein sequence ID" value="ETJ30486.1"/>
    <property type="molecule type" value="Genomic_DNA"/>
</dbReference>
<evidence type="ECO:0000313" key="1">
    <source>
        <dbReference type="EMBL" id="ETJ30486.1"/>
    </source>
</evidence>
<proteinExistence type="predicted"/>
<organism evidence="1">
    <name type="scientific">human gut metagenome</name>
    <dbReference type="NCBI Taxonomy" id="408170"/>
    <lineage>
        <taxon>unclassified sequences</taxon>
        <taxon>metagenomes</taxon>
        <taxon>organismal metagenomes</taxon>
    </lineage>
</organism>
<dbReference type="AlphaFoldDB" id="W1XK23"/>